<dbReference type="InterPro" id="IPR011006">
    <property type="entry name" value="CheY-like_superfamily"/>
</dbReference>
<sequence>MPPLIKFVIAEDDEDDQFLIEEALQSCAVRNPYVFVNDGVELLELLTQELKENPAKQAEPALIILLDLNMPRMDGREALQKLKADPVFRRIPVIILTTSKSDEDIIRSYETGVNSFVTKPVSFDGLVSVIAELKRYWVEVVEIPKPGAP</sequence>
<dbReference type="PROSITE" id="PS50110">
    <property type="entry name" value="RESPONSE_REGULATORY"/>
    <property type="match status" value="1"/>
</dbReference>
<dbReference type="Proteomes" id="UP001225316">
    <property type="component" value="Unassembled WGS sequence"/>
</dbReference>
<name>A0ABU1AQP0_9BACT</name>
<dbReference type="RefSeq" id="WP_308948506.1">
    <property type="nucleotide sequence ID" value="NZ_JARXHW010000004.1"/>
</dbReference>
<evidence type="ECO:0000313" key="4">
    <source>
        <dbReference type="Proteomes" id="UP001225316"/>
    </source>
</evidence>
<organism evidence="3 4">
    <name type="scientific">Thalassobacterium maritimum</name>
    <dbReference type="NCBI Taxonomy" id="3041265"/>
    <lineage>
        <taxon>Bacteria</taxon>
        <taxon>Pseudomonadati</taxon>
        <taxon>Verrucomicrobiota</taxon>
        <taxon>Opitutia</taxon>
        <taxon>Puniceicoccales</taxon>
        <taxon>Coraliomargaritaceae</taxon>
        <taxon>Thalassobacterium</taxon>
    </lineage>
</organism>
<dbReference type="InterPro" id="IPR052893">
    <property type="entry name" value="TCS_response_regulator"/>
</dbReference>
<evidence type="ECO:0000313" key="3">
    <source>
        <dbReference type="EMBL" id="MDQ8206436.1"/>
    </source>
</evidence>
<comment type="caution">
    <text evidence="3">The sequence shown here is derived from an EMBL/GenBank/DDBJ whole genome shotgun (WGS) entry which is preliminary data.</text>
</comment>
<evidence type="ECO:0000256" key="1">
    <source>
        <dbReference type="PROSITE-ProRule" id="PRU00169"/>
    </source>
</evidence>
<dbReference type="Gene3D" id="3.40.50.2300">
    <property type="match status" value="1"/>
</dbReference>
<dbReference type="SMART" id="SM00448">
    <property type="entry name" value="REC"/>
    <property type="match status" value="1"/>
</dbReference>
<dbReference type="Pfam" id="PF00072">
    <property type="entry name" value="Response_reg"/>
    <property type="match status" value="1"/>
</dbReference>
<accession>A0ABU1AQP0</accession>
<dbReference type="CDD" id="cd17557">
    <property type="entry name" value="REC_Rcp-like"/>
    <property type="match status" value="1"/>
</dbReference>
<dbReference type="PANTHER" id="PTHR44520">
    <property type="entry name" value="RESPONSE REGULATOR RCP1-RELATED"/>
    <property type="match status" value="1"/>
</dbReference>
<keyword evidence="1" id="KW-0597">Phosphoprotein</keyword>
<dbReference type="SUPFAM" id="SSF52172">
    <property type="entry name" value="CheY-like"/>
    <property type="match status" value="1"/>
</dbReference>
<dbReference type="InterPro" id="IPR001789">
    <property type="entry name" value="Sig_transdc_resp-reg_receiver"/>
</dbReference>
<proteinExistence type="predicted"/>
<keyword evidence="4" id="KW-1185">Reference proteome</keyword>
<dbReference type="EMBL" id="JARXHW010000004">
    <property type="protein sequence ID" value="MDQ8206436.1"/>
    <property type="molecule type" value="Genomic_DNA"/>
</dbReference>
<evidence type="ECO:0000259" key="2">
    <source>
        <dbReference type="PROSITE" id="PS50110"/>
    </source>
</evidence>
<gene>
    <name evidence="3" type="ORF">QEH52_02870</name>
</gene>
<feature type="domain" description="Response regulatory" evidence="2">
    <location>
        <begin position="6"/>
        <end position="134"/>
    </location>
</feature>
<feature type="modified residue" description="4-aspartylphosphate" evidence="1">
    <location>
        <position position="67"/>
    </location>
</feature>
<dbReference type="PANTHER" id="PTHR44520:SF2">
    <property type="entry name" value="RESPONSE REGULATOR RCP1"/>
    <property type="match status" value="1"/>
</dbReference>
<reference evidence="3 4" key="1">
    <citation type="submission" date="2023-04" db="EMBL/GenBank/DDBJ databases">
        <title>A novel bacteria isolated from coastal sediment.</title>
        <authorList>
            <person name="Liu X.-J."/>
            <person name="Du Z.-J."/>
        </authorList>
    </citation>
    <scope>NUCLEOTIDE SEQUENCE [LARGE SCALE GENOMIC DNA]</scope>
    <source>
        <strain evidence="3 4">SDUM461003</strain>
    </source>
</reference>
<protein>
    <submittedName>
        <fullName evidence="3">Response regulator</fullName>
    </submittedName>
</protein>